<dbReference type="CDD" id="cd02933">
    <property type="entry name" value="OYE_like_FMN"/>
    <property type="match status" value="1"/>
</dbReference>
<dbReference type="InterPro" id="IPR001155">
    <property type="entry name" value="OxRdtase_FMN_N"/>
</dbReference>
<accession>A0ABW2XCT2</accession>
<comment type="caution">
    <text evidence="3">The sequence shown here is derived from an EMBL/GenBank/DDBJ whole genome shotgun (WGS) entry which is preliminary data.</text>
</comment>
<dbReference type="InterPro" id="IPR045247">
    <property type="entry name" value="Oye-like"/>
</dbReference>
<evidence type="ECO:0000313" key="3">
    <source>
        <dbReference type="EMBL" id="MFD0683864.1"/>
    </source>
</evidence>
<evidence type="ECO:0000259" key="2">
    <source>
        <dbReference type="Pfam" id="PF00724"/>
    </source>
</evidence>
<organism evidence="3 4">
    <name type="scientific">Actinomadura fibrosa</name>
    <dbReference type="NCBI Taxonomy" id="111802"/>
    <lineage>
        <taxon>Bacteria</taxon>
        <taxon>Bacillati</taxon>
        <taxon>Actinomycetota</taxon>
        <taxon>Actinomycetes</taxon>
        <taxon>Streptosporangiales</taxon>
        <taxon>Thermomonosporaceae</taxon>
        <taxon>Actinomadura</taxon>
    </lineage>
</organism>
<dbReference type="InterPro" id="IPR013785">
    <property type="entry name" value="Aldolase_TIM"/>
</dbReference>
<dbReference type="Proteomes" id="UP001597063">
    <property type="component" value="Unassembled WGS sequence"/>
</dbReference>
<proteinExistence type="predicted"/>
<dbReference type="Gene3D" id="3.20.20.70">
    <property type="entry name" value="Aldolase class I"/>
    <property type="match status" value="1"/>
</dbReference>
<dbReference type="Pfam" id="PF00724">
    <property type="entry name" value="Oxidored_FMN"/>
    <property type="match status" value="1"/>
</dbReference>
<dbReference type="EMBL" id="JBHTGP010000003">
    <property type="protein sequence ID" value="MFD0683864.1"/>
    <property type="molecule type" value="Genomic_DNA"/>
</dbReference>
<gene>
    <name evidence="3" type="ORF">ACFQZM_05095</name>
</gene>
<keyword evidence="4" id="KW-1185">Reference proteome</keyword>
<feature type="domain" description="NADH:flavin oxidoreductase/NADH oxidase N-terminal" evidence="2">
    <location>
        <begin position="33"/>
        <end position="364"/>
    </location>
</feature>
<protein>
    <submittedName>
        <fullName evidence="3">Alkene reductase</fullName>
    </submittedName>
</protein>
<dbReference type="PANTHER" id="PTHR22893">
    <property type="entry name" value="NADH OXIDOREDUCTASE-RELATED"/>
    <property type="match status" value="1"/>
</dbReference>
<reference evidence="4" key="1">
    <citation type="journal article" date="2019" name="Int. J. Syst. Evol. Microbiol.">
        <title>The Global Catalogue of Microorganisms (GCM) 10K type strain sequencing project: providing services to taxonomists for standard genome sequencing and annotation.</title>
        <authorList>
            <consortium name="The Broad Institute Genomics Platform"/>
            <consortium name="The Broad Institute Genome Sequencing Center for Infectious Disease"/>
            <person name="Wu L."/>
            <person name="Ma J."/>
        </authorList>
    </citation>
    <scope>NUCLEOTIDE SEQUENCE [LARGE SCALE GENOMIC DNA]</scope>
    <source>
        <strain evidence="4">JCM 9371</strain>
    </source>
</reference>
<feature type="compositionally biased region" description="Low complexity" evidence="1">
    <location>
        <begin position="1"/>
        <end position="14"/>
    </location>
</feature>
<dbReference type="SUPFAM" id="SSF51395">
    <property type="entry name" value="FMN-linked oxidoreductases"/>
    <property type="match status" value="1"/>
</dbReference>
<feature type="region of interest" description="Disordered" evidence="1">
    <location>
        <begin position="1"/>
        <end position="29"/>
    </location>
</feature>
<dbReference type="RefSeq" id="WP_131757960.1">
    <property type="nucleotide sequence ID" value="NZ_CAACUY010000041.1"/>
</dbReference>
<evidence type="ECO:0000313" key="4">
    <source>
        <dbReference type="Proteomes" id="UP001597063"/>
    </source>
</evidence>
<sequence length="434" mass="44992">MSSTSTSGTSTSGTGTSGTGTSGASGAATGSRLFEPAHVGRLHLPNRLVMAPLTRNRAAADGTPRPIMADYYAQRASAGLIIAEATTPNAVGRTYPGIPAIYSAGHVAGWRRVTDAVRAEGGRMFLQVQHGGRIGHPDNSGLHPVAPSAVRFPDTIHTPGGSQPGVVPREMTLDEIRSTVADFAAAARNAVDAGFDGVEVHGANGYLIHQFLARGTNHRTDAYGGSVSARVRFAVEVVRAVADAIGPERVGLRVAPGFTGHGIDEGDTAAIYPALLGELDDLGLAYLHVVWADPGTPLFHALRGGWRGTLIANPALPWPAPFPVDGGRREAERLLDAGADLVSLGRAFLANPDLVERLRRDAPLNPMRDEYWYGGGETGYTDYPTLRATSGQPAAPVPPDASATPVASGASATPVASGQPGVPEHVRAPETVGC</sequence>
<dbReference type="PANTHER" id="PTHR22893:SF91">
    <property type="entry name" value="NADPH DEHYDROGENASE 2-RELATED"/>
    <property type="match status" value="1"/>
</dbReference>
<feature type="region of interest" description="Disordered" evidence="1">
    <location>
        <begin position="386"/>
        <end position="434"/>
    </location>
</feature>
<evidence type="ECO:0000256" key="1">
    <source>
        <dbReference type="SAM" id="MobiDB-lite"/>
    </source>
</evidence>
<name>A0ABW2XCT2_9ACTN</name>